<evidence type="ECO:0000313" key="7">
    <source>
        <dbReference type="EMBL" id="TYS71595.1"/>
    </source>
</evidence>
<name>A0A5D4T8M8_9BACI</name>
<dbReference type="GO" id="GO:0015937">
    <property type="term" value="P:coenzyme A biosynthetic process"/>
    <property type="evidence" value="ECO:0007669"/>
    <property type="project" value="UniProtKB-UniRule"/>
</dbReference>
<comment type="caution">
    <text evidence="7">The sequence shown here is derived from an EMBL/GenBank/DDBJ whole genome shotgun (WGS) entry which is preliminary data.</text>
</comment>
<comment type="function">
    <text evidence="5">Catalyzes the phosphorylation of the 3'-hydroxyl group of dephosphocoenzyme A to form coenzyme A.</text>
</comment>
<comment type="catalytic activity">
    <reaction evidence="5">
        <text>3'-dephospho-CoA + ATP = ADP + CoA + H(+)</text>
        <dbReference type="Rhea" id="RHEA:18245"/>
        <dbReference type="ChEBI" id="CHEBI:15378"/>
        <dbReference type="ChEBI" id="CHEBI:30616"/>
        <dbReference type="ChEBI" id="CHEBI:57287"/>
        <dbReference type="ChEBI" id="CHEBI:57328"/>
        <dbReference type="ChEBI" id="CHEBI:456216"/>
        <dbReference type="EC" id="2.7.1.24"/>
    </reaction>
</comment>
<gene>
    <name evidence="5" type="primary">coaE</name>
    <name evidence="7" type="ORF">FZC75_13720</name>
</gene>
<keyword evidence="3 5" id="KW-0067">ATP-binding</keyword>
<dbReference type="AlphaFoldDB" id="A0A5D4T8M8"/>
<keyword evidence="2 5" id="KW-0547">Nucleotide-binding</keyword>
<dbReference type="FunFam" id="3.40.50.300:FF:000485">
    <property type="entry name" value="Dephospho-CoA kinase CAB5"/>
    <property type="match status" value="1"/>
</dbReference>
<dbReference type="PROSITE" id="PS51219">
    <property type="entry name" value="DPCK"/>
    <property type="match status" value="1"/>
</dbReference>
<dbReference type="InterPro" id="IPR027417">
    <property type="entry name" value="P-loop_NTPase"/>
</dbReference>
<evidence type="ECO:0000256" key="2">
    <source>
        <dbReference type="ARBA" id="ARBA00022741"/>
    </source>
</evidence>
<accession>A0A5D4T8M8</accession>
<dbReference type="GO" id="GO:0005737">
    <property type="term" value="C:cytoplasm"/>
    <property type="evidence" value="ECO:0007669"/>
    <property type="project" value="UniProtKB-SubCell"/>
</dbReference>
<dbReference type="PANTHER" id="PTHR10695:SF46">
    <property type="entry name" value="BIFUNCTIONAL COENZYME A SYNTHASE-RELATED"/>
    <property type="match status" value="1"/>
</dbReference>
<dbReference type="CDD" id="cd02022">
    <property type="entry name" value="DPCK"/>
    <property type="match status" value="1"/>
</dbReference>
<dbReference type="SUPFAM" id="SSF52540">
    <property type="entry name" value="P-loop containing nucleoside triphosphate hydrolases"/>
    <property type="match status" value="1"/>
</dbReference>
<dbReference type="RefSeq" id="WP_010195675.1">
    <property type="nucleotide sequence ID" value="NZ_JBNIKO010000003.1"/>
</dbReference>
<reference evidence="7 8" key="1">
    <citation type="submission" date="2019-08" db="EMBL/GenBank/DDBJ databases">
        <title>Bacillus genomes from the desert of Cuatro Cienegas, Coahuila.</title>
        <authorList>
            <person name="Olmedo-Alvarez G."/>
        </authorList>
    </citation>
    <scope>NUCLEOTIDE SEQUENCE [LARGE SCALE GENOMIC DNA]</scope>
    <source>
        <strain evidence="7 8">CH98b_3T</strain>
    </source>
</reference>
<dbReference type="HAMAP" id="MF_00376">
    <property type="entry name" value="Dephospho_CoA_kinase"/>
    <property type="match status" value="1"/>
</dbReference>
<dbReference type="Gene3D" id="3.40.50.300">
    <property type="entry name" value="P-loop containing nucleotide triphosphate hydrolases"/>
    <property type="match status" value="1"/>
</dbReference>
<dbReference type="PANTHER" id="PTHR10695">
    <property type="entry name" value="DEPHOSPHO-COA KINASE-RELATED"/>
    <property type="match status" value="1"/>
</dbReference>
<organism evidence="7 8">
    <name type="scientific">Sutcliffiella horikoshii</name>
    <dbReference type="NCBI Taxonomy" id="79883"/>
    <lineage>
        <taxon>Bacteria</taxon>
        <taxon>Bacillati</taxon>
        <taxon>Bacillota</taxon>
        <taxon>Bacilli</taxon>
        <taxon>Bacillales</taxon>
        <taxon>Bacillaceae</taxon>
        <taxon>Sutcliffiella</taxon>
    </lineage>
</organism>
<evidence type="ECO:0000256" key="4">
    <source>
        <dbReference type="ARBA" id="ARBA00022993"/>
    </source>
</evidence>
<dbReference type="Pfam" id="PF01121">
    <property type="entry name" value="CoaE"/>
    <property type="match status" value="1"/>
</dbReference>
<dbReference type="NCBIfam" id="TIGR00152">
    <property type="entry name" value="dephospho-CoA kinase"/>
    <property type="match status" value="1"/>
</dbReference>
<dbReference type="Proteomes" id="UP000324517">
    <property type="component" value="Unassembled WGS sequence"/>
</dbReference>
<evidence type="ECO:0000313" key="8">
    <source>
        <dbReference type="Proteomes" id="UP000324517"/>
    </source>
</evidence>
<keyword evidence="5 7" id="KW-0808">Transferase</keyword>
<dbReference type="EC" id="2.7.1.24" evidence="5 6"/>
<protein>
    <recommendedName>
        <fullName evidence="5 6">Dephospho-CoA kinase</fullName>
        <ecNumber evidence="5 6">2.7.1.24</ecNumber>
    </recommendedName>
    <alternativeName>
        <fullName evidence="5">Dephosphocoenzyme A kinase</fullName>
    </alternativeName>
</protein>
<sequence length="200" mass="22723">MPLVIGLTGGIASGKSTVANMLRDKNIPIVDADIVAREVVEIGTDTYKELVKEFGTEILNDDKTLNRPKLGSIIFQDETKRQKLNNIMHPSIRTSMKEKTQKFLEDGHEVVVMDIPLLFESKLTHLVDKTLLVYVTEATQLKRLMERNDLSEKEATDRIRSQMPLTEKVKLSHAIIDNNGSVTKTEQQLNQILKEWKIKV</sequence>
<dbReference type="GO" id="GO:0004140">
    <property type="term" value="F:dephospho-CoA kinase activity"/>
    <property type="evidence" value="ECO:0007669"/>
    <property type="project" value="UniProtKB-UniRule"/>
</dbReference>
<evidence type="ECO:0000256" key="1">
    <source>
        <dbReference type="ARBA" id="ARBA00009018"/>
    </source>
</evidence>
<dbReference type="UniPathway" id="UPA00241">
    <property type="reaction ID" value="UER00356"/>
</dbReference>
<comment type="subcellular location">
    <subcellularLocation>
        <location evidence="5">Cytoplasm</location>
    </subcellularLocation>
</comment>
<dbReference type="OrthoDB" id="9812943at2"/>
<comment type="similarity">
    <text evidence="1 5">Belongs to the CoaE family.</text>
</comment>
<dbReference type="GO" id="GO:0005524">
    <property type="term" value="F:ATP binding"/>
    <property type="evidence" value="ECO:0007669"/>
    <property type="project" value="UniProtKB-UniRule"/>
</dbReference>
<evidence type="ECO:0000256" key="6">
    <source>
        <dbReference type="NCBIfam" id="TIGR00152"/>
    </source>
</evidence>
<keyword evidence="5 7" id="KW-0418">Kinase</keyword>
<feature type="binding site" evidence="5">
    <location>
        <begin position="12"/>
        <end position="17"/>
    </location>
    <ligand>
        <name>ATP</name>
        <dbReference type="ChEBI" id="CHEBI:30616"/>
    </ligand>
</feature>
<keyword evidence="4 5" id="KW-0173">Coenzyme A biosynthesis</keyword>
<comment type="pathway">
    <text evidence="5">Cofactor biosynthesis; coenzyme A biosynthesis; CoA from (R)-pantothenate: step 5/5.</text>
</comment>
<evidence type="ECO:0000256" key="5">
    <source>
        <dbReference type="HAMAP-Rule" id="MF_00376"/>
    </source>
</evidence>
<dbReference type="InterPro" id="IPR001977">
    <property type="entry name" value="Depp_CoAkinase"/>
</dbReference>
<keyword evidence="5" id="KW-0963">Cytoplasm</keyword>
<dbReference type="EMBL" id="VTET01000006">
    <property type="protein sequence ID" value="TYS71595.1"/>
    <property type="molecule type" value="Genomic_DNA"/>
</dbReference>
<evidence type="ECO:0000256" key="3">
    <source>
        <dbReference type="ARBA" id="ARBA00022840"/>
    </source>
</evidence>
<proteinExistence type="inferred from homology"/>